<feature type="transmembrane region" description="Helical" evidence="5">
    <location>
        <begin position="614"/>
        <end position="637"/>
    </location>
</feature>
<feature type="transmembrane region" description="Helical" evidence="5">
    <location>
        <begin position="811"/>
        <end position="831"/>
    </location>
</feature>
<dbReference type="Proteomes" id="UP000828390">
    <property type="component" value="Unassembled WGS sequence"/>
</dbReference>
<feature type="domain" description="G-protein coupled receptors family 2 profile 2" evidence="7">
    <location>
        <begin position="612"/>
        <end position="860"/>
    </location>
</feature>
<evidence type="ECO:0000256" key="3">
    <source>
        <dbReference type="ARBA" id="ARBA00022989"/>
    </source>
</evidence>
<feature type="chain" id="PRO_5039127829" description="G-protein coupled receptors family 2 profile 2 domain-containing protein" evidence="6">
    <location>
        <begin position="22"/>
        <end position="899"/>
    </location>
</feature>
<keyword evidence="3 5" id="KW-1133">Transmembrane helix</keyword>
<evidence type="ECO:0000313" key="9">
    <source>
        <dbReference type="Proteomes" id="UP000828390"/>
    </source>
</evidence>
<evidence type="ECO:0000313" key="8">
    <source>
        <dbReference type="EMBL" id="KAH3789055.1"/>
    </source>
</evidence>
<dbReference type="Pfam" id="PF00002">
    <property type="entry name" value="7tm_2"/>
    <property type="match status" value="1"/>
</dbReference>
<dbReference type="PANTHER" id="PTHR45902:SF1">
    <property type="entry name" value="LATROPHILIN RECEPTOR-LIKE PROTEIN A"/>
    <property type="match status" value="1"/>
</dbReference>
<dbReference type="InterPro" id="IPR017981">
    <property type="entry name" value="GPCR_2-like_7TM"/>
</dbReference>
<gene>
    <name evidence="8" type="ORF">DPMN_167222</name>
</gene>
<comment type="subcellular location">
    <subcellularLocation>
        <location evidence="1">Membrane</location>
        <topology evidence="1">Multi-pass membrane protein</topology>
    </subcellularLocation>
</comment>
<dbReference type="PANTHER" id="PTHR45902">
    <property type="entry name" value="LATROPHILIN RECEPTOR-LIKE PROTEIN A"/>
    <property type="match status" value="1"/>
</dbReference>
<reference evidence="8" key="1">
    <citation type="journal article" date="2019" name="bioRxiv">
        <title>The Genome of the Zebra Mussel, Dreissena polymorpha: A Resource for Invasive Species Research.</title>
        <authorList>
            <person name="McCartney M.A."/>
            <person name="Auch B."/>
            <person name="Kono T."/>
            <person name="Mallez S."/>
            <person name="Zhang Y."/>
            <person name="Obille A."/>
            <person name="Becker A."/>
            <person name="Abrahante J.E."/>
            <person name="Garbe J."/>
            <person name="Badalamenti J.P."/>
            <person name="Herman A."/>
            <person name="Mangelson H."/>
            <person name="Liachko I."/>
            <person name="Sullivan S."/>
            <person name="Sone E.D."/>
            <person name="Koren S."/>
            <person name="Silverstein K.A.T."/>
            <person name="Beckman K.B."/>
            <person name="Gohl D.M."/>
        </authorList>
    </citation>
    <scope>NUCLEOTIDE SEQUENCE</scope>
    <source>
        <strain evidence="8">Duluth1</strain>
        <tissue evidence="8">Whole animal</tissue>
    </source>
</reference>
<feature type="transmembrane region" description="Helical" evidence="5">
    <location>
        <begin position="725"/>
        <end position="747"/>
    </location>
</feature>
<dbReference type="GO" id="GO:0016020">
    <property type="term" value="C:membrane"/>
    <property type="evidence" value="ECO:0007669"/>
    <property type="project" value="UniProtKB-SubCell"/>
</dbReference>
<keyword evidence="4 5" id="KW-0472">Membrane</keyword>
<sequence>MYPIRNLTSVLFFLLWLECTAQENISSAQTTVDNAKDATGNINARKEHALRLRQLIIETELETCPYTPLCTYNATPSEIPGSCCQECSCNATTCDNEGNCCVDIISDTYFDVNEDISVSTKQCIAFTFGLKYAYYGHLGVTSCPLHVKDKNSRLCKQTYTESVNLQDITPVYDNKTFKIYRNKYCAYCHGLSGNNFVYFEPMLKCDNFSGLSYNASDLLPTVVEHDSCHIEFLKNETQYDFEFGKCYPLIHECNVTGNWASYDAEIERACQIFRSPLMPVDDNMIPSLTYETEFRNIFCLLCNGLNETHIITNCKQSGYMPINDISFSILLNVRPEIPTIYVHNDVFCGERKTLTNGKCIFQFESYKDIFIQLPLRIFPKEQSEQSEIETHLKEILRSISDLLNQHQALRNICTEYKWWGIRSHVSNPEDKNSSMTPIKNKSLDIVLKVGVNGDVNSNITNLFMSLFQNKYLNICTKCVTLENRSRTDENSDVFSYKVKFDSDLLQTPTNENGTTFENGDKLPYTFDDCYGYDYELSVFDHFDCPLIALSHRSIPWKKSFDGILRVGEMIILDTEQYYFLDQETVAVCKDVYEMYINSTMLLDVAHPIYGYKSIISLVCIGLSLVALAISLIIYSVVGQLRKGIPGMNAMLLMCSLLLAQTVYLISSFVNVRPQSASCVALGIVLHFSWLLVMFEMNVCTYHMFYMLGMTRLAAGGTGLMRCCKYQVYVALSSSLWVCTNVTFSKILNNDTGYGNVHCYINEQTMVYITFALPVALVIITNALMFVKVVINIRRSQNIKRHVANDRNEIGIFVKLSTLTGFTWVFGLVDSITNLTPFAYIFIILNASQGVFLFFAFICNRRVLGVLKKHFNLSNTTVTLNNSFTSKRAIQSNTTNTSIL</sequence>
<keyword evidence="6" id="KW-0732">Signal</keyword>
<dbReference type="CDD" id="cd15039">
    <property type="entry name" value="7tmB3_Methuselah-like"/>
    <property type="match status" value="1"/>
</dbReference>
<keyword evidence="2 5" id="KW-0812">Transmembrane</keyword>
<feature type="transmembrane region" description="Helical" evidence="5">
    <location>
        <begin position="649"/>
        <end position="669"/>
    </location>
</feature>
<evidence type="ECO:0000256" key="5">
    <source>
        <dbReference type="SAM" id="Phobius"/>
    </source>
</evidence>
<evidence type="ECO:0000256" key="1">
    <source>
        <dbReference type="ARBA" id="ARBA00004141"/>
    </source>
</evidence>
<feature type="signal peptide" evidence="6">
    <location>
        <begin position="1"/>
        <end position="21"/>
    </location>
</feature>
<proteinExistence type="predicted"/>
<evidence type="ECO:0000256" key="6">
    <source>
        <dbReference type="SAM" id="SignalP"/>
    </source>
</evidence>
<comment type="caution">
    <text evidence="8">The sequence shown here is derived from an EMBL/GenBank/DDBJ whole genome shotgun (WGS) entry which is preliminary data.</text>
</comment>
<dbReference type="PROSITE" id="PS50261">
    <property type="entry name" value="G_PROTEIN_RECEP_F2_4"/>
    <property type="match status" value="1"/>
</dbReference>
<feature type="transmembrane region" description="Helical" evidence="5">
    <location>
        <begin position="767"/>
        <end position="790"/>
    </location>
</feature>
<dbReference type="Gene3D" id="1.20.1070.10">
    <property type="entry name" value="Rhodopsin 7-helix transmembrane proteins"/>
    <property type="match status" value="1"/>
</dbReference>
<dbReference type="AlphaFoldDB" id="A0A9D4EYD7"/>
<feature type="transmembrane region" description="Helical" evidence="5">
    <location>
        <begin position="837"/>
        <end position="858"/>
    </location>
</feature>
<evidence type="ECO:0000259" key="7">
    <source>
        <dbReference type="PROSITE" id="PS50261"/>
    </source>
</evidence>
<evidence type="ECO:0000256" key="4">
    <source>
        <dbReference type="ARBA" id="ARBA00023136"/>
    </source>
</evidence>
<dbReference type="InterPro" id="IPR000832">
    <property type="entry name" value="GPCR_2_secretin-like"/>
</dbReference>
<dbReference type="EMBL" id="JAIWYP010000008">
    <property type="protein sequence ID" value="KAH3789055.1"/>
    <property type="molecule type" value="Genomic_DNA"/>
</dbReference>
<keyword evidence="9" id="KW-1185">Reference proteome</keyword>
<reference evidence="8" key="2">
    <citation type="submission" date="2020-11" db="EMBL/GenBank/DDBJ databases">
        <authorList>
            <person name="McCartney M.A."/>
            <person name="Auch B."/>
            <person name="Kono T."/>
            <person name="Mallez S."/>
            <person name="Becker A."/>
            <person name="Gohl D.M."/>
            <person name="Silverstein K.A.T."/>
            <person name="Koren S."/>
            <person name="Bechman K.B."/>
            <person name="Herman A."/>
            <person name="Abrahante J.E."/>
            <person name="Garbe J."/>
        </authorList>
    </citation>
    <scope>NUCLEOTIDE SEQUENCE</scope>
    <source>
        <strain evidence="8">Duluth1</strain>
        <tissue evidence="8">Whole animal</tissue>
    </source>
</reference>
<dbReference type="GO" id="GO:0004930">
    <property type="term" value="F:G protein-coupled receptor activity"/>
    <property type="evidence" value="ECO:0007669"/>
    <property type="project" value="InterPro"/>
</dbReference>
<protein>
    <recommendedName>
        <fullName evidence="7">G-protein coupled receptors family 2 profile 2 domain-containing protein</fullName>
    </recommendedName>
</protein>
<feature type="transmembrane region" description="Helical" evidence="5">
    <location>
        <begin position="681"/>
        <end position="704"/>
    </location>
</feature>
<organism evidence="8 9">
    <name type="scientific">Dreissena polymorpha</name>
    <name type="common">Zebra mussel</name>
    <name type="synonym">Mytilus polymorpha</name>
    <dbReference type="NCBI Taxonomy" id="45954"/>
    <lineage>
        <taxon>Eukaryota</taxon>
        <taxon>Metazoa</taxon>
        <taxon>Spiralia</taxon>
        <taxon>Lophotrochozoa</taxon>
        <taxon>Mollusca</taxon>
        <taxon>Bivalvia</taxon>
        <taxon>Autobranchia</taxon>
        <taxon>Heteroconchia</taxon>
        <taxon>Euheterodonta</taxon>
        <taxon>Imparidentia</taxon>
        <taxon>Neoheterodontei</taxon>
        <taxon>Myida</taxon>
        <taxon>Dreissenoidea</taxon>
        <taxon>Dreissenidae</taxon>
        <taxon>Dreissena</taxon>
    </lineage>
</organism>
<name>A0A9D4EYD7_DREPO</name>
<accession>A0A9D4EYD7</accession>
<dbReference type="InterPro" id="IPR053231">
    <property type="entry name" value="GPCR_LN-TM7"/>
</dbReference>
<dbReference type="GO" id="GO:0007166">
    <property type="term" value="P:cell surface receptor signaling pathway"/>
    <property type="evidence" value="ECO:0007669"/>
    <property type="project" value="InterPro"/>
</dbReference>
<evidence type="ECO:0000256" key="2">
    <source>
        <dbReference type="ARBA" id="ARBA00022692"/>
    </source>
</evidence>